<evidence type="ECO:0000259" key="8">
    <source>
        <dbReference type="Pfam" id="PF13359"/>
    </source>
</evidence>
<organism evidence="10 11">
    <name type="scientific">Rehmannia glutinosa</name>
    <name type="common">Chinese foxglove</name>
    <dbReference type="NCBI Taxonomy" id="99300"/>
    <lineage>
        <taxon>Eukaryota</taxon>
        <taxon>Viridiplantae</taxon>
        <taxon>Streptophyta</taxon>
        <taxon>Embryophyta</taxon>
        <taxon>Tracheophyta</taxon>
        <taxon>Spermatophyta</taxon>
        <taxon>Magnoliopsida</taxon>
        <taxon>eudicotyledons</taxon>
        <taxon>Gunneridae</taxon>
        <taxon>Pentapetalae</taxon>
        <taxon>asterids</taxon>
        <taxon>lamiids</taxon>
        <taxon>Lamiales</taxon>
        <taxon>Orobanchaceae</taxon>
        <taxon>Rehmannieae</taxon>
        <taxon>Rehmannia</taxon>
    </lineage>
</organism>
<dbReference type="InterPro" id="IPR058353">
    <property type="entry name" value="DUF8040"/>
</dbReference>
<dbReference type="Pfam" id="PF13359">
    <property type="entry name" value="DDE_Tnp_4"/>
    <property type="match status" value="1"/>
</dbReference>
<dbReference type="Proteomes" id="UP001318860">
    <property type="component" value="Unassembled WGS sequence"/>
</dbReference>
<evidence type="ECO:0000313" key="10">
    <source>
        <dbReference type="EMBL" id="KAK6140364.1"/>
    </source>
</evidence>
<keyword evidence="11" id="KW-1185">Reference proteome</keyword>
<dbReference type="InterPro" id="IPR027806">
    <property type="entry name" value="HARBI1_dom"/>
</dbReference>
<evidence type="ECO:0000256" key="1">
    <source>
        <dbReference type="ARBA" id="ARBA00001968"/>
    </source>
</evidence>
<keyword evidence="4" id="KW-0540">Nuclease</keyword>
<sequence>MYNSLLTGKDWLGELLRGHPNRISNSLRMQKNSFNALCNLLIERNLLNTNRCSRVGVRESVAIFLTTVGFSSRQRTTCERFQHSLETISRHVKRVAKALCKLAPDLIKPTNLQACPQRIMNDPLLYPYFKPHIDNTDITLTDWRGAMFEPKGPKNFFNKRHSRLRNAIERAFGVLKGRFPILKGPMPRYSFKRQVQIVIACCVLHNWLRANYNNDCYFRRVNKANLTHLWRKRMMPIDSRQSHQDIEEQSHFRDTLVAVHYGR</sequence>
<dbReference type="PANTHER" id="PTHR22930">
    <property type="match status" value="1"/>
</dbReference>
<evidence type="ECO:0000256" key="6">
    <source>
        <dbReference type="ARBA" id="ARBA00022801"/>
    </source>
</evidence>
<dbReference type="EMBL" id="JABTTQ020000340">
    <property type="protein sequence ID" value="KAK6140364.1"/>
    <property type="molecule type" value="Genomic_DNA"/>
</dbReference>
<name>A0ABR0W0C0_REHGL</name>
<keyword evidence="7" id="KW-0539">Nucleus</keyword>
<comment type="similarity">
    <text evidence="3">Belongs to the HARBI1 family.</text>
</comment>
<evidence type="ECO:0000256" key="7">
    <source>
        <dbReference type="ARBA" id="ARBA00023242"/>
    </source>
</evidence>
<evidence type="ECO:0000256" key="4">
    <source>
        <dbReference type="ARBA" id="ARBA00022722"/>
    </source>
</evidence>
<evidence type="ECO:0000256" key="5">
    <source>
        <dbReference type="ARBA" id="ARBA00022723"/>
    </source>
</evidence>
<keyword evidence="5" id="KW-0479">Metal-binding</keyword>
<dbReference type="Pfam" id="PF26138">
    <property type="entry name" value="DUF8040"/>
    <property type="match status" value="1"/>
</dbReference>
<evidence type="ECO:0000256" key="3">
    <source>
        <dbReference type="ARBA" id="ARBA00006958"/>
    </source>
</evidence>
<evidence type="ECO:0000313" key="11">
    <source>
        <dbReference type="Proteomes" id="UP001318860"/>
    </source>
</evidence>
<accession>A0ABR0W0C0</accession>
<evidence type="ECO:0008006" key="12">
    <source>
        <dbReference type="Google" id="ProtNLM"/>
    </source>
</evidence>
<gene>
    <name evidence="10" type="ORF">DH2020_025895</name>
</gene>
<reference evidence="10 11" key="1">
    <citation type="journal article" date="2021" name="Comput. Struct. Biotechnol. J.">
        <title>De novo genome assembly of the potent medicinal plant Rehmannia glutinosa using nanopore technology.</title>
        <authorList>
            <person name="Ma L."/>
            <person name="Dong C."/>
            <person name="Song C."/>
            <person name="Wang X."/>
            <person name="Zheng X."/>
            <person name="Niu Y."/>
            <person name="Chen S."/>
            <person name="Feng W."/>
        </authorList>
    </citation>
    <scope>NUCLEOTIDE SEQUENCE [LARGE SCALE GENOMIC DNA]</scope>
    <source>
        <strain evidence="10">DH-2019</strain>
    </source>
</reference>
<dbReference type="InterPro" id="IPR045249">
    <property type="entry name" value="HARBI1-like"/>
</dbReference>
<feature type="domain" description="DDE Tnp4" evidence="8">
    <location>
        <begin position="156"/>
        <end position="206"/>
    </location>
</feature>
<dbReference type="PANTHER" id="PTHR22930:SF259">
    <property type="entry name" value="OS08G0106900 PROTEIN"/>
    <property type="match status" value="1"/>
</dbReference>
<comment type="cofactor">
    <cofactor evidence="1">
        <name>a divalent metal cation</name>
        <dbReference type="ChEBI" id="CHEBI:60240"/>
    </cofactor>
</comment>
<evidence type="ECO:0000259" key="9">
    <source>
        <dbReference type="Pfam" id="PF26138"/>
    </source>
</evidence>
<feature type="domain" description="DUF8040" evidence="9">
    <location>
        <begin position="4"/>
        <end position="101"/>
    </location>
</feature>
<comment type="subcellular location">
    <subcellularLocation>
        <location evidence="2">Nucleus</location>
    </subcellularLocation>
</comment>
<proteinExistence type="inferred from homology"/>
<keyword evidence="6" id="KW-0378">Hydrolase</keyword>
<evidence type="ECO:0000256" key="2">
    <source>
        <dbReference type="ARBA" id="ARBA00004123"/>
    </source>
</evidence>
<comment type="caution">
    <text evidence="10">The sequence shown here is derived from an EMBL/GenBank/DDBJ whole genome shotgun (WGS) entry which is preliminary data.</text>
</comment>
<protein>
    <recommendedName>
        <fullName evidence="12">DDE Tnp4 domain-containing protein</fullName>
    </recommendedName>
</protein>